<gene>
    <name evidence="4" type="ORF">X474_27280</name>
</gene>
<comment type="similarity">
    <text evidence="1 2">Belongs to the peptidase S14 family.</text>
</comment>
<dbReference type="GO" id="GO:0004176">
    <property type="term" value="F:ATP-dependent peptidase activity"/>
    <property type="evidence" value="ECO:0007669"/>
    <property type="project" value="InterPro"/>
</dbReference>
<feature type="signal peptide" evidence="3">
    <location>
        <begin position="1"/>
        <end position="15"/>
    </location>
</feature>
<dbReference type="PANTHER" id="PTHR10381">
    <property type="entry name" value="ATP-DEPENDENT CLP PROTEASE PROTEOLYTIC SUBUNIT"/>
    <property type="match status" value="1"/>
</dbReference>
<dbReference type="STRING" id="1429043.X474_27280"/>
<dbReference type="PANTHER" id="PTHR10381:SF11">
    <property type="entry name" value="ATP-DEPENDENT CLP PROTEASE PROTEOLYTIC SUBUNIT, MITOCHONDRIAL"/>
    <property type="match status" value="1"/>
</dbReference>
<dbReference type="OrthoDB" id="9802800at2"/>
<dbReference type="EMBL" id="AZAC01000078">
    <property type="protein sequence ID" value="KIX11025.1"/>
    <property type="molecule type" value="Genomic_DNA"/>
</dbReference>
<comment type="caution">
    <text evidence="4">The sequence shown here is derived from an EMBL/GenBank/DDBJ whole genome shotgun (WGS) entry which is preliminary data.</text>
</comment>
<dbReference type="GO" id="GO:0006515">
    <property type="term" value="P:protein quality control for misfolded or incompletely synthesized proteins"/>
    <property type="evidence" value="ECO:0007669"/>
    <property type="project" value="TreeGrafter"/>
</dbReference>
<dbReference type="GO" id="GO:0051117">
    <property type="term" value="F:ATPase binding"/>
    <property type="evidence" value="ECO:0007669"/>
    <property type="project" value="TreeGrafter"/>
</dbReference>
<dbReference type="GO" id="GO:0009368">
    <property type="term" value="C:endopeptidase Clp complex"/>
    <property type="evidence" value="ECO:0007669"/>
    <property type="project" value="TreeGrafter"/>
</dbReference>
<dbReference type="Pfam" id="PF00574">
    <property type="entry name" value="CLP_protease"/>
    <property type="match status" value="1"/>
</dbReference>
<dbReference type="InterPro" id="IPR029045">
    <property type="entry name" value="ClpP/crotonase-like_dom_sf"/>
</dbReference>
<sequence>MKKMFLFTFMTLALAATPVKGETFMDLLRVMSQGKPPQTQCPKTLMVKDCLKCHVIPTFELKEKKAHAERSYPNEHTSIIELKGTQMGYYMLKGEVERKTSEEVRQYFEYLDHLTIRKAIVEVQSPGGSLFEGWRIHGIMEHYKSKGMIVETRCYGWAASAGFIIFVSGSRGHRLVSPQAELMWHELKSFKMFDVSSPADKEDEAEVLRHLQNTANTWLASVSRLTKDELDKSVHKKELWLNGKEAIEQGFADGALNRPLLKVSDGRP</sequence>
<keyword evidence="5" id="KW-1185">Reference proteome</keyword>
<evidence type="ECO:0000313" key="5">
    <source>
        <dbReference type="Proteomes" id="UP000032233"/>
    </source>
</evidence>
<dbReference type="GO" id="GO:0004252">
    <property type="term" value="F:serine-type endopeptidase activity"/>
    <property type="evidence" value="ECO:0007669"/>
    <property type="project" value="InterPro"/>
</dbReference>
<dbReference type="PRINTS" id="PR00127">
    <property type="entry name" value="CLPPROTEASEP"/>
</dbReference>
<dbReference type="SUPFAM" id="SSF52096">
    <property type="entry name" value="ClpP/crotonase"/>
    <property type="match status" value="1"/>
</dbReference>
<evidence type="ECO:0000313" key="4">
    <source>
        <dbReference type="EMBL" id="KIX11025.1"/>
    </source>
</evidence>
<dbReference type="RefSeq" id="WP_052515613.1">
    <property type="nucleotide sequence ID" value="NZ_AZAC01000078.1"/>
</dbReference>
<evidence type="ECO:0000256" key="3">
    <source>
        <dbReference type="SAM" id="SignalP"/>
    </source>
</evidence>
<protein>
    <recommendedName>
        <fullName evidence="2">ATP-dependent Clp protease proteolytic subunit</fullName>
    </recommendedName>
</protein>
<evidence type="ECO:0000256" key="2">
    <source>
        <dbReference type="RuleBase" id="RU003567"/>
    </source>
</evidence>
<dbReference type="InterPro" id="IPR001907">
    <property type="entry name" value="ClpP"/>
</dbReference>
<organism evidence="4 5">
    <name type="scientific">Dethiosulfatarculus sandiegensis</name>
    <dbReference type="NCBI Taxonomy" id="1429043"/>
    <lineage>
        <taxon>Bacteria</taxon>
        <taxon>Pseudomonadati</taxon>
        <taxon>Thermodesulfobacteriota</taxon>
        <taxon>Desulfarculia</taxon>
        <taxon>Desulfarculales</taxon>
        <taxon>Desulfarculaceae</taxon>
        <taxon>Dethiosulfatarculus</taxon>
    </lineage>
</organism>
<dbReference type="Proteomes" id="UP000032233">
    <property type="component" value="Unassembled WGS sequence"/>
</dbReference>
<dbReference type="Gene3D" id="3.90.226.10">
    <property type="entry name" value="2-enoyl-CoA Hydratase, Chain A, domain 1"/>
    <property type="match status" value="1"/>
</dbReference>
<evidence type="ECO:0000256" key="1">
    <source>
        <dbReference type="ARBA" id="ARBA00007039"/>
    </source>
</evidence>
<dbReference type="AlphaFoldDB" id="A0A0D2JNH6"/>
<accession>A0A0D2JNH6</accession>
<proteinExistence type="inferred from homology"/>
<feature type="chain" id="PRO_5012113472" description="ATP-dependent Clp protease proteolytic subunit" evidence="3">
    <location>
        <begin position="16"/>
        <end position="268"/>
    </location>
</feature>
<dbReference type="InParanoid" id="A0A0D2JNH6"/>
<reference evidence="4 5" key="1">
    <citation type="submission" date="2013-11" db="EMBL/GenBank/DDBJ databases">
        <title>Metagenomic analysis of a methanogenic consortium involved in long chain n-alkane degradation.</title>
        <authorList>
            <person name="Davidova I.A."/>
            <person name="Callaghan A.V."/>
            <person name="Wawrik B."/>
            <person name="Pruitt S."/>
            <person name="Marks C."/>
            <person name="Duncan K.E."/>
            <person name="Suflita J.M."/>
        </authorList>
    </citation>
    <scope>NUCLEOTIDE SEQUENCE [LARGE SCALE GENOMIC DNA]</scope>
    <source>
        <strain evidence="4 5">SPR</strain>
    </source>
</reference>
<keyword evidence="3" id="KW-0732">Signal</keyword>
<name>A0A0D2JNH6_9BACT</name>
<dbReference type="InterPro" id="IPR023562">
    <property type="entry name" value="ClpP/TepA"/>
</dbReference>